<feature type="domain" description="AD" evidence="2">
    <location>
        <begin position="213"/>
        <end position="304"/>
    </location>
</feature>
<evidence type="ECO:0000313" key="3">
    <source>
        <dbReference type="EMBL" id="KND04455.1"/>
    </source>
</evidence>
<proteinExistence type="predicted"/>
<feature type="compositionally biased region" description="Low complexity" evidence="1">
    <location>
        <begin position="116"/>
        <end position="131"/>
    </location>
</feature>
<name>A0A0L0HU72_SPIPD</name>
<dbReference type="InterPro" id="IPR019181">
    <property type="entry name" value="LSM12_ABD"/>
</dbReference>
<evidence type="ECO:0000313" key="4">
    <source>
        <dbReference type="Proteomes" id="UP000053201"/>
    </source>
</evidence>
<sequence length="309" mass="32084">MASGAAAPTIIDEMIHQDDEPATPSSEAATSVPDSSSLVGLDPSGAVGIWVRLVTLNEDVYEGLIYAYDTVLGVMVLQALSSEPSASPEPGKPSQSASETSPTPAAAPKSNGRPLSFAAAAAAAASRSSSSSPPPPKKPSSSASSAYTSSAMANGSSIQNGALKFDFHVVKLNHIKEVEPLARLGDDELDGENGRKGKQSKVPQPLPLLVPVGQVPLDKLVAREHAAVARIGVGVPAEAQDIFDNLSKTLPTTWRKRSIIVMDEIEIVPPYTSGDCRVIAGKGHAESALARVKKVLEGVRTRLGLEVGK</sequence>
<keyword evidence="4" id="KW-1185">Reference proteome</keyword>
<dbReference type="OMA" id="GKLWAYD"/>
<dbReference type="Proteomes" id="UP000053201">
    <property type="component" value="Unassembled WGS sequence"/>
</dbReference>
<dbReference type="InterPro" id="IPR039683">
    <property type="entry name" value="Lsm12-like"/>
</dbReference>
<feature type="region of interest" description="Disordered" evidence="1">
    <location>
        <begin position="83"/>
        <end position="148"/>
    </location>
</feature>
<dbReference type="EMBL" id="KQ257450">
    <property type="protein sequence ID" value="KND04455.1"/>
    <property type="molecule type" value="Genomic_DNA"/>
</dbReference>
<dbReference type="AlphaFoldDB" id="A0A0L0HU72"/>
<dbReference type="OrthoDB" id="1057137at2759"/>
<reference evidence="3 4" key="1">
    <citation type="submission" date="2009-08" db="EMBL/GenBank/DDBJ databases">
        <title>The Genome Sequence of Spizellomyces punctatus strain DAOM BR117.</title>
        <authorList>
            <consortium name="The Broad Institute Genome Sequencing Platform"/>
            <person name="Russ C."/>
            <person name="Cuomo C."/>
            <person name="Shea T."/>
            <person name="Young S.K."/>
            <person name="Zeng Q."/>
            <person name="Koehrsen M."/>
            <person name="Haas B."/>
            <person name="Borodovsky M."/>
            <person name="Guigo R."/>
            <person name="Alvarado L."/>
            <person name="Berlin A."/>
            <person name="Bochicchio J."/>
            <person name="Borenstein D."/>
            <person name="Chapman S."/>
            <person name="Chen Z."/>
            <person name="Engels R."/>
            <person name="Freedman E."/>
            <person name="Gellesch M."/>
            <person name="Goldberg J."/>
            <person name="Griggs A."/>
            <person name="Gujja S."/>
            <person name="Heiman D."/>
            <person name="Hepburn T."/>
            <person name="Howarth C."/>
            <person name="Jen D."/>
            <person name="Larson L."/>
            <person name="Lewis B."/>
            <person name="Mehta T."/>
            <person name="Park D."/>
            <person name="Pearson M."/>
            <person name="Roberts A."/>
            <person name="Saif S."/>
            <person name="Shenoy N."/>
            <person name="Sisk P."/>
            <person name="Stolte C."/>
            <person name="Sykes S."/>
            <person name="Thomson T."/>
            <person name="Walk T."/>
            <person name="White J."/>
            <person name="Yandava C."/>
            <person name="Burger G."/>
            <person name="Gray M.W."/>
            <person name="Holland P.W.H."/>
            <person name="King N."/>
            <person name="Lang F.B.F."/>
            <person name="Roger A.J."/>
            <person name="Ruiz-Trillo I."/>
            <person name="Lander E."/>
            <person name="Nusbaum C."/>
        </authorList>
    </citation>
    <scope>NUCLEOTIDE SEQUENCE [LARGE SCALE GENOMIC DNA]</scope>
    <source>
        <strain evidence="3 4">DAOM BR117</strain>
    </source>
</reference>
<protein>
    <recommendedName>
        <fullName evidence="2">AD domain-containing protein</fullName>
    </recommendedName>
</protein>
<dbReference type="STRING" id="645134.A0A0L0HU72"/>
<feature type="compositionally biased region" description="Low complexity" evidence="1">
    <location>
        <begin position="139"/>
        <end position="148"/>
    </location>
</feature>
<dbReference type="SMART" id="SM00995">
    <property type="entry name" value="AD"/>
    <property type="match status" value="1"/>
</dbReference>
<feature type="compositionally biased region" description="Low complexity" evidence="1">
    <location>
        <begin position="83"/>
        <end position="108"/>
    </location>
</feature>
<feature type="region of interest" description="Disordered" evidence="1">
    <location>
        <begin position="1"/>
        <end position="38"/>
    </location>
</feature>
<dbReference type="VEuPathDB" id="FungiDB:SPPG_00184"/>
<evidence type="ECO:0000256" key="1">
    <source>
        <dbReference type="SAM" id="MobiDB-lite"/>
    </source>
</evidence>
<dbReference type="eggNOG" id="KOG4401">
    <property type="taxonomic scope" value="Eukaryota"/>
</dbReference>
<gene>
    <name evidence="3" type="ORF">SPPG_00184</name>
</gene>
<dbReference type="PANTHER" id="PTHR13542">
    <property type="entry name" value="LSM12 HOMOLOG"/>
    <property type="match status" value="1"/>
</dbReference>
<accession>A0A0L0HU72</accession>
<organism evidence="3 4">
    <name type="scientific">Spizellomyces punctatus (strain DAOM BR117)</name>
    <dbReference type="NCBI Taxonomy" id="645134"/>
    <lineage>
        <taxon>Eukaryota</taxon>
        <taxon>Fungi</taxon>
        <taxon>Fungi incertae sedis</taxon>
        <taxon>Chytridiomycota</taxon>
        <taxon>Chytridiomycota incertae sedis</taxon>
        <taxon>Chytridiomycetes</taxon>
        <taxon>Spizellomycetales</taxon>
        <taxon>Spizellomycetaceae</taxon>
        <taxon>Spizellomyces</taxon>
    </lineage>
</organism>
<dbReference type="Pfam" id="PF09793">
    <property type="entry name" value="AD"/>
    <property type="match status" value="1"/>
</dbReference>
<dbReference type="InParanoid" id="A0A0L0HU72"/>
<dbReference type="PROSITE" id="PS52001">
    <property type="entry name" value="AD"/>
    <property type="match status" value="1"/>
</dbReference>
<dbReference type="InterPro" id="IPR047574">
    <property type="entry name" value="AD"/>
</dbReference>
<feature type="compositionally biased region" description="Polar residues" evidence="1">
    <location>
        <begin position="23"/>
        <end position="38"/>
    </location>
</feature>
<dbReference type="RefSeq" id="XP_016612494.1">
    <property type="nucleotide sequence ID" value="XM_016748517.1"/>
</dbReference>
<evidence type="ECO:0000259" key="2">
    <source>
        <dbReference type="PROSITE" id="PS52001"/>
    </source>
</evidence>
<dbReference type="GeneID" id="27683930"/>
<feature type="region of interest" description="Disordered" evidence="1">
    <location>
        <begin position="186"/>
        <end position="205"/>
    </location>
</feature>